<gene>
    <name evidence="3" type="ORF">AKO1_005308</name>
</gene>
<dbReference type="PROSITE" id="PS50010">
    <property type="entry name" value="DH_2"/>
    <property type="match status" value="1"/>
</dbReference>
<comment type="caution">
    <text evidence="3">The sequence shown here is derived from an EMBL/GenBank/DDBJ whole genome shotgun (WGS) entry which is preliminary data.</text>
</comment>
<dbReference type="InterPro" id="IPR035899">
    <property type="entry name" value="DBL_dom_sf"/>
</dbReference>
<evidence type="ECO:0000313" key="3">
    <source>
        <dbReference type="EMBL" id="KAL0478019.1"/>
    </source>
</evidence>
<dbReference type="SMART" id="SM00325">
    <property type="entry name" value="RhoGEF"/>
    <property type="match status" value="1"/>
</dbReference>
<dbReference type="Gene3D" id="1.20.900.10">
    <property type="entry name" value="Dbl homology (DH) domain"/>
    <property type="match status" value="1"/>
</dbReference>
<dbReference type="AlphaFoldDB" id="A0AAW2YMX9"/>
<feature type="chain" id="PRO_5043733145" evidence="1">
    <location>
        <begin position="22"/>
        <end position="416"/>
    </location>
</feature>
<dbReference type="PANTHER" id="PTHR12673:SF159">
    <property type="entry name" value="LD03170P"/>
    <property type="match status" value="1"/>
</dbReference>
<evidence type="ECO:0000313" key="4">
    <source>
        <dbReference type="Proteomes" id="UP001431209"/>
    </source>
</evidence>
<dbReference type="GO" id="GO:0005085">
    <property type="term" value="F:guanyl-nucleotide exchange factor activity"/>
    <property type="evidence" value="ECO:0007669"/>
    <property type="project" value="InterPro"/>
</dbReference>
<accession>A0AAW2YMX9</accession>
<keyword evidence="1" id="KW-0732">Signal</keyword>
<name>A0AAW2YMX9_9EUKA</name>
<dbReference type="InterPro" id="IPR051092">
    <property type="entry name" value="FYVE_RhoGEF_PH"/>
</dbReference>
<feature type="signal peptide" evidence="1">
    <location>
        <begin position="1"/>
        <end position="21"/>
    </location>
</feature>
<dbReference type="Pfam" id="PF00621">
    <property type="entry name" value="RhoGEF"/>
    <property type="match status" value="1"/>
</dbReference>
<evidence type="ECO:0000256" key="1">
    <source>
        <dbReference type="SAM" id="SignalP"/>
    </source>
</evidence>
<dbReference type="PANTHER" id="PTHR12673">
    <property type="entry name" value="FACIOGENITAL DYSPLASIA PROTEIN"/>
    <property type="match status" value="1"/>
</dbReference>
<dbReference type="GO" id="GO:0005737">
    <property type="term" value="C:cytoplasm"/>
    <property type="evidence" value="ECO:0007669"/>
    <property type="project" value="TreeGrafter"/>
</dbReference>
<organism evidence="3 4">
    <name type="scientific">Acrasis kona</name>
    <dbReference type="NCBI Taxonomy" id="1008807"/>
    <lineage>
        <taxon>Eukaryota</taxon>
        <taxon>Discoba</taxon>
        <taxon>Heterolobosea</taxon>
        <taxon>Tetramitia</taxon>
        <taxon>Eutetramitia</taxon>
        <taxon>Acrasidae</taxon>
        <taxon>Acrasis</taxon>
    </lineage>
</organism>
<protein>
    <submittedName>
        <fullName evidence="3">Guanine exchange factor for Rac gxcDD</fullName>
    </submittedName>
</protein>
<sequence>MEAFLVLLVAVCSFLFLPILFKKDNGVGNEKEYIQDLQLELSLMDATPDFEFTSPATSPINTNVEQVIDDEEIIKMEKKRKYILSEFLETEETYDPIRRQKLINPKTFSLIFKSIEVIKGVNETFLQELQKIFQQNNNITDEPTSPVVKKLASHTSALSQLLLHYAHSFKLYTAYISSYRMSHSTLTVEKADNRELKLFLGRKTRELAAEGSRITNLESFLILPIQRLPRYRLLLEDLARTVPPGQDHVDLTKATQLVRQVTDFCNEKEREYERQERFLKIRSELKQPEIKPSRRYIGEEVERGILCSEGNFKSEKSSSISMSPCNIYLFNDVLVVKRKSSSILKNGVFQIGLRAGTRCPQTQKTIQTTIVSAVDETCSFMIQVKYESKSPRWTKFTWSNREECQELRDNIEAQSK</sequence>
<feature type="domain" description="DH" evidence="2">
    <location>
        <begin position="72"/>
        <end position="268"/>
    </location>
</feature>
<dbReference type="EMBL" id="JAOPGA020000288">
    <property type="protein sequence ID" value="KAL0478019.1"/>
    <property type="molecule type" value="Genomic_DNA"/>
</dbReference>
<dbReference type="InterPro" id="IPR000219">
    <property type="entry name" value="DH_dom"/>
</dbReference>
<proteinExistence type="predicted"/>
<reference evidence="3 4" key="1">
    <citation type="submission" date="2024-03" db="EMBL/GenBank/DDBJ databases">
        <title>The Acrasis kona genome and developmental transcriptomes reveal deep origins of eukaryotic multicellular pathways.</title>
        <authorList>
            <person name="Sheikh S."/>
            <person name="Fu C.-J."/>
            <person name="Brown M.W."/>
            <person name="Baldauf S.L."/>
        </authorList>
    </citation>
    <scope>NUCLEOTIDE SEQUENCE [LARGE SCALE GENOMIC DNA]</scope>
    <source>
        <strain evidence="3 4">ATCC MYA-3509</strain>
    </source>
</reference>
<dbReference type="SUPFAM" id="SSF48065">
    <property type="entry name" value="DBL homology domain (DH-domain)"/>
    <property type="match status" value="1"/>
</dbReference>
<dbReference type="Proteomes" id="UP001431209">
    <property type="component" value="Unassembled WGS sequence"/>
</dbReference>
<keyword evidence="4" id="KW-1185">Reference proteome</keyword>
<evidence type="ECO:0000259" key="2">
    <source>
        <dbReference type="PROSITE" id="PS50010"/>
    </source>
</evidence>